<dbReference type="RefSeq" id="WP_279731627.1">
    <property type="nucleotide sequence ID" value="NZ_JAOCKX010000087.1"/>
</dbReference>
<keyword evidence="5 6" id="KW-0472">Membrane</keyword>
<evidence type="ECO:0000256" key="5">
    <source>
        <dbReference type="ARBA" id="ARBA00023136"/>
    </source>
</evidence>
<feature type="transmembrane region" description="Helical" evidence="6">
    <location>
        <begin position="249"/>
        <end position="268"/>
    </location>
</feature>
<comment type="similarity">
    <text evidence="2">Belongs to the EamA transporter family.</text>
</comment>
<feature type="transmembrane region" description="Helical" evidence="6">
    <location>
        <begin position="163"/>
        <end position="181"/>
    </location>
</feature>
<organism evidence="8 9">
    <name type="scientific">Sphingobium yanoikuyae</name>
    <name type="common">Sphingomonas yanoikuyae</name>
    <dbReference type="NCBI Taxonomy" id="13690"/>
    <lineage>
        <taxon>Bacteria</taxon>
        <taxon>Pseudomonadati</taxon>
        <taxon>Pseudomonadota</taxon>
        <taxon>Alphaproteobacteria</taxon>
        <taxon>Sphingomonadales</taxon>
        <taxon>Sphingomonadaceae</taxon>
        <taxon>Sphingobium</taxon>
    </lineage>
</organism>
<keyword evidence="3 6" id="KW-0812">Transmembrane</keyword>
<feature type="transmembrane region" description="Helical" evidence="6">
    <location>
        <begin position="83"/>
        <end position="101"/>
    </location>
</feature>
<feature type="domain" description="EamA" evidence="7">
    <location>
        <begin position="134"/>
        <end position="263"/>
    </location>
</feature>
<dbReference type="PANTHER" id="PTHR32322:SF2">
    <property type="entry name" value="EAMA DOMAIN-CONTAINING PROTEIN"/>
    <property type="match status" value="1"/>
</dbReference>
<dbReference type="InterPro" id="IPR050638">
    <property type="entry name" value="AA-Vitamin_Transporters"/>
</dbReference>
<accession>A0AA43BEZ6</accession>
<proteinExistence type="inferred from homology"/>
<dbReference type="SUPFAM" id="SSF103481">
    <property type="entry name" value="Multidrug resistance efflux transporter EmrE"/>
    <property type="match status" value="2"/>
</dbReference>
<dbReference type="GO" id="GO:0016020">
    <property type="term" value="C:membrane"/>
    <property type="evidence" value="ECO:0007669"/>
    <property type="project" value="UniProtKB-SubCell"/>
</dbReference>
<evidence type="ECO:0000256" key="2">
    <source>
        <dbReference type="ARBA" id="ARBA00007362"/>
    </source>
</evidence>
<evidence type="ECO:0000256" key="3">
    <source>
        <dbReference type="ARBA" id="ARBA00022692"/>
    </source>
</evidence>
<dbReference type="EMBL" id="JAOCKX010000087">
    <property type="protein sequence ID" value="MDH2135104.1"/>
    <property type="molecule type" value="Genomic_DNA"/>
</dbReference>
<sequence>MSIVAAQISINAGAALGKGLFPLVGPEGVAALRTGLSALILIAIARPWRTASEPAQWGWLGLYGLSLGGMSLLIYWAIARIPIGIAVAIEICGPLAVVLMTSRSLRDLLWFGLAVIGLLLLLPWPGAQVRLDPIGLAFASGAAACWMIYILVGKRAAAVEGKVAVAIGMTAACLVTVPLGIATAGSGLLQPRVFAFGLLVAALSSALPFVLEMKALERLSSRVFGVVTSSAPAIAAVVGFVLLGERLSLVQWIAIAMMIAASVGCSLANRPGIAKAREDVVT</sequence>
<evidence type="ECO:0000259" key="7">
    <source>
        <dbReference type="Pfam" id="PF00892"/>
    </source>
</evidence>
<evidence type="ECO:0000313" key="9">
    <source>
        <dbReference type="Proteomes" id="UP001162318"/>
    </source>
</evidence>
<dbReference type="Pfam" id="PF00892">
    <property type="entry name" value="EamA"/>
    <property type="match status" value="1"/>
</dbReference>
<gene>
    <name evidence="8" type="ORF">N5J77_28665</name>
</gene>
<dbReference type="InterPro" id="IPR037185">
    <property type="entry name" value="EmrE-like"/>
</dbReference>
<dbReference type="AlphaFoldDB" id="A0AA43BEZ6"/>
<evidence type="ECO:0000313" key="8">
    <source>
        <dbReference type="EMBL" id="MDH2135104.1"/>
    </source>
</evidence>
<name>A0AA43BEZ6_SPHYA</name>
<feature type="transmembrane region" description="Helical" evidence="6">
    <location>
        <begin position="223"/>
        <end position="243"/>
    </location>
</feature>
<keyword evidence="4 6" id="KW-1133">Transmembrane helix</keyword>
<evidence type="ECO:0000256" key="1">
    <source>
        <dbReference type="ARBA" id="ARBA00004141"/>
    </source>
</evidence>
<dbReference type="Proteomes" id="UP001162318">
    <property type="component" value="Unassembled WGS sequence"/>
</dbReference>
<feature type="transmembrane region" description="Helical" evidence="6">
    <location>
        <begin position="133"/>
        <end position="151"/>
    </location>
</feature>
<feature type="transmembrane region" description="Helical" evidence="6">
    <location>
        <begin position="108"/>
        <end position="127"/>
    </location>
</feature>
<dbReference type="PANTHER" id="PTHR32322">
    <property type="entry name" value="INNER MEMBRANE TRANSPORTER"/>
    <property type="match status" value="1"/>
</dbReference>
<feature type="transmembrane region" description="Helical" evidence="6">
    <location>
        <begin position="57"/>
        <end position="77"/>
    </location>
</feature>
<feature type="transmembrane region" description="Helical" evidence="6">
    <location>
        <begin position="28"/>
        <end position="45"/>
    </location>
</feature>
<dbReference type="InterPro" id="IPR000620">
    <property type="entry name" value="EamA_dom"/>
</dbReference>
<protein>
    <submittedName>
        <fullName evidence="8">EamA family transporter</fullName>
    </submittedName>
</protein>
<comment type="caution">
    <text evidence="8">The sequence shown here is derived from an EMBL/GenBank/DDBJ whole genome shotgun (WGS) entry which is preliminary data.</text>
</comment>
<feature type="transmembrane region" description="Helical" evidence="6">
    <location>
        <begin position="193"/>
        <end position="211"/>
    </location>
</feature>
<reference evidence="8" key="1">
    <citation type="submission" date="2022-09" db="EMBL/GenBank/DDBJ databases">
        <title>Intensive care unit water sources are persistently colonized with multi-drug resistant bacteria and are the site of extensive horizontal gene transfer of antibiotic resistance genes.</title>
        <authorList>
            <person name="Diorio-Toth L."/>
        </authorList>
    </citation>
    <scope>NUCLEOTIDE SEQUENCE</scope>
    <source>
        <strain evidence="8">GD03659</strain>
    </source>
</reference>
<evidence type="ECO:0000256" key="4">
    <source>
        <dbReference type="ARBA" id="ARBA00022989"/>
    </source>
</evidence>
<comment type="subcellular location">
    <subcellularLocation>
        <location evidence="1">Membrane</location>
        <topology evidence="1">Multi-pass membrane protein</topology>
    </subcellularLocation>
</comment>
<dbReference type="Gene3D" id="1.10.3730.20">
    <property type="match status" value="1"/>
</dbReference>
<evidence type="ECO:0000256" key="6">
    <source>
        <dbReference type="SAM" id="Phobius"/>
    </source>
</evidence>